<accession>A0A8H4QT80</accession>
<keyword evidence="2" id="KW-0812">Transmembrane</keyword>
<reference evidence="3 4" key="1">
    <citation type="submission" date="2019-12" db="EMBL/GenBank/DDBJ databases">
        <authorList>
            <person name="Floudas D."/>
            <person name="Bentzer J."/>
            <person name="Ahren D."/>
            <person name="Johansson T."/>
            <person name="Persson P."/>
            <person name="Tunlid A."/>
        </authorList>
    </citation>
    <scope>NUCLEOTIDE SEQUENCE [LARGE SCALE GENOMIC DNA]</scope>
    <source>
        <strain evidence="3 4">CBS 102.39</strain>
    </source>
</reference>
<evidence type="ECO:0000256" key="1">
    <source>
        <dbReference type="SAM" id="MobiDB-lite"/>
    </source>
</evidence>
<comment type="caution">
    <text evidence="3">The sequence shown here is derived from an EMBL/GenBank/DDBJ whole genome shotgun (WGS) entry which is preliminary data.</text>
</comment>
<dbReference type="Gene3D" id="2.60.120.260">
    <property type="entry name" value="Galactose-binding domain-like"/>
    <property type="match status" value="1"/>
</dbReference>
<feature type="transmembrane region" description="Helical" evidence="2">
    <location>
        <begin position="190"/>
        <end position="211"/>
    </location>
</feature>
<protein>
    <submittedName>
        <fullName evidence="3">Uncharacterized protein</fullName>
    </submittedName>
</protein>
<sequence length="309" mass="34059">MTSTTTTFDDRSPFIQYSHDWRQRGKSVEFDGTTSGTNTPGANATLVFNGTDISVFGTIGSVDYDNMNHHIPPISAYSIDGGGQTIYTAIAFENTTQYNATFFQAAGLAPNVSHTLVITMQNKGSLFLDWIQVESKLDPPAGGSSKNSTTPSPDFDPCEHGGPHCPPSHNPGNSSDHGHDEHSGDSTGEIIAIVLGATSILILLCAIFFFLGKRQRARRLRQRELLDRQTKTETMVSSRGSRSHSYHIGDYPKKLEEGYRGHPQPPQPDTRSWADSWMYALWPRPHSRNKDHDNASTTSFHSGPVFYAQ</sequence>
<gene>
    <name evidence="3" type="ORF">D9613_008877</name>
</gene>
<name>A0A8H4QT80_9AGAR</name>
<feature type="region of interest" description="Disordered" evidence="1">
    <location>
        <begin position="253"/>
        <end position="272"/>
    </location>
</feature>
<proteinExistence type="predicted"/>
<keyword evidence="2" id="KW-0472">Membrane</keyword>
<feature type="region of interest" description="Disordered" evidence="1">
    <location>
        <begin position="138"/>
        <end position="184"/>
    </location>
</feature>
<evidence type="ECO:0000313" key="3">
    <source>
        <dbReference type="EMBL" id="KAF4616786.1"/>
    </source>
</evidence>
<dbReference type="AlphaFoldDB" id="A0A8H4QT80"/>
<evidence type="ECO:0000313" key="4">
    <source>
        <dbReference type="Proteomes" id="UP000521872"/>
    </source>
</evidence>
<keyword evidence="4" id="KW-1185">Reference proteome</keyword>
<feature type="region of interest" description="Disordered" evidence="1">
    <location>
        <begin position="288"/>
        <end position="309"/>
    </location>
</feature>
<dbReference type="Proteomes" id="UP000521872">
    <property type="component" value="Unassembled WGS sequence"/>
</dbReference>
<keyword evidence="2" id="KW-1133">Transmembrane helix</keyword>
<organism evidence="3 4">
    <name type="scientific">Agrocybe pediades</name>
    <dbReference type="NCBI Taxonomy" id="84607"/>
    <lineage>
        <taxon>Eukaryota</taxon>
        <taxon>Fungi</taxon>
        <taxon>Dikarya</taxon>
        <taxon>Basidiomycota</taxon>
        <taxon>Agaricomycotina</taxon>
        <taxon>Agaricomycetes</taxon>
        <taxon>Agaricomycetidae</taxon>
        <taxon>Agaricales</taxon>
        <taxon>Agaricineae</taxon>
        <taxon>Strophariaceae</taxon>
        <taxon>Agrocybe</taxon>
    </lineage>
</organism>
<evidence type="ECO:0000256" key="2">
    <source>
        <dbReference type="SAM" id="Phobius"/>
    </source>
</evidence>
<dbReference type="EMBL" id="JAACJL010000031">
    <property type="protein sequence ID" value="KAF4616786.1"/>
    <property type="molecule type" value="Genomic_DNA"/>
</dbReference>